<gene>
    <name evidence="1" type="ORF">ASZ90_005213</name>
</gene>
<name>A0A0W8FVM2_9ZZZZ</name>
<accession>A0A0W8FVM2</accession>
<sequence>MKKYLISFLLLFVLTLSSSAQDADVEVFVIDSYITQVEPYNFILSFFTDDSVTSTVTIENQYSFVVSDTLAEDHQIEIDLSNMTLDSAYVKFIISGKTKNGVNYISDQFEVIAPFKNLLQSDKDPSLLTMCCFGGIIFGLPSPTVVFQNGETMFSLAKEISLFTHYSGGYNYPAGYFGIEYAHIFNTEHQNFLRFGYKQIFTLKHIEFVSAGVSGFTSFKGFNGVSTEITIGWLKIYNAFTLYSRYRYNFQPSNFDRNFHEISIGLYSHFFSLNL</sequence>
<organism evidence="1">
    <name type="scientific">hydrocarbon metagenome</name>
    <dbReference type="NCBI Taxonomy" id="938273"/>
    <lineage>
        <taxon>unclassified sequences</taxon>
        <taxon>metagenomes</taxon>
        <taxon>ecological metagenomes</taxon>
    </lineage>
</organism>
<proteinExistence type="predicted"/>
<protein>
    <submittedName>
        <fullName evidence="1">Uncharacterized protein</fullName>
    </submittedName>
</protein>
<evidence type="ECO:0000313" key="1">
    <source>
        <dbReference type="EMBL" id="KUG24968.1"/>
    </source>
</evidence>
<reference evidence="1" key="1">
    <citation type="journal article" date="2015" name="Proc. Natl. Acad. Sci. U.S.A.">
        <title>Networks of energetic and metabolic interactions define dynamics in microbial communities.</title>
        <authorList>
            <person name="Embree M."/>
            <person name="Liu J.K."/>
            <person name="Al-Bassam M.M."/>
            <person name="Zengler K."/>
        </authorList>
    </citation>
    <scope>NUCLEOTIDE SEQUENCE</scope>
</reference>
<dbReference type="AlphaFoldDB" id="A0A0W8FVM2"/>
<comment type="caution">
    <text evidence="1">The sequence shown here is derived from an EMBL/GenBank/DDBJ whole genome shotgun (WGS) entry which is preliminary data.</text>
</comment>
<dbReference type="EMBL" id="LNQE01000790">
    <property type="protein sequence ID" value="KUG24968.1"/>
    <property type="molecule type" value="Genomic_DNA"/>
</dbReference>